<evidence type="ECO:0000256" key="1">
    <source>
        <dbReference type="ARBA" id="ARBA00022729"/>
    </source>
</evidence>
<dbReference type="Gene3D" id="3.40.190.10">
    <property type="entry name" value="Periplasmic binding protein-like II"/>
    <property type="match status" value="2"/>
</dbReference>
<keyword evidence="4" id="KW-1185">Reference proteome</keyword>
<dbReference type="PROSITE" id="PS51257">
    <property type="entry name" value="PROKAR_LIPOPROTEIN"/>
    <property type="match status" value="1"/>
</dbReference>
<dbReference type="PANTHER" id="PTHR43649:SF33">
    <property type="entry name" value="POLYGALACTURONAN_RHAMNOGALACTURONAN-BINDING PROTEIN YTCQ"/>
    <property type="match status" value="1"/>
</dbReference>
<evidence type="ECO:0000256" key="2">
    <source>
        <dbReference type="SAM" id="SignalP"/>
    </source>
</evidence>
<dbReference type="EMBL" id="JACRTE010000010">
    <property type="protein sequence ID" value="MBC8596908.1"/>
    <property type="molecule type" value="Genomic_DNA"/>
</dbReference>
<evidence type="ECO:0000313" key="3">
    <source>
        <dbReference type="EMBL" id="MBC8596908.1"/>
    </source>
</evidence>
<feature type="signal peptide" evidence="2">
    <location>
        <begin position="1"/>
        <end position="19"/>
    </location>
</feature>
<feature type="chain" id="PRO_5039277666" evidence="2">
    <location>
        <begin position="20"/>
        <end position="524"/>
    </location>
</feature>
<name>A0A926IUJ8_9FIRM</name>
<proteinExistence type="predicted"/>
<dbReference type="AlphaFoldDB" id="A0A926IUJ8"/>
<dbReference type="PANTHER" id="PTHR43649">
    <property type="entry name" value="ARABINOSE-BINDING PROTEIN-RELATED"/>
    <property type="match status" value="1"/>
</dbReference>
<gene>
    <name evidence="3" type="ORF">H8706_08515</name>
</gene>
<dbReference type="SUPFAM" id="SSF53850">
    <property type="entry name" value="Periplasmic binding protein-like II"/>
    <property type="match status" value="1"/>
</dbReference>
<dbReference type="InterPro" id="IPR050490">
    <property type="entry name" value="Bact_solute-bd_prot1"/>
</dbReference>
<comment type="caution">
    <text evidence="3">The sequence shown here is derived from an EMBL/GenBank/DDBJ whole genome shotgun (WGS) entry which is preliminary data.</text>
</comment>
<accession>A0A926IUJ8</accession>
<keyword evidence="1 2" id="KW-0732">Signal</keyword>
<organism evidence="3 4">
    <name type="scientific">Qingrenia yutianensis</name>
    <dbReference type="NCBI Taxonomy" id="2763676"/>
    <lineage>
        <taxon>Bacteria</taxon>
        <taxon>Bacillati</taxon>
        <taxon>Bacillota</taxon>
        <taxon>Clostridia</taxon>
        <taxon>Eubacteriales</taxon>
        <taxon>Oscillospiraceae</taxon>
        <taxon>Qingrenia</taxon>
    </lineage>
</organism>
<evidence type="ECO:0000313" key="4">
    <source>
        <dbReference type="Proteomes" id="UP000647416"/>
    </source>
</evidence>
<dbReference type="Proteomes" id="UP000647416">
    <property type="component" value="Unassembled WGS sequence"/>
</dbReference>
<dbReference type="RefSeq" id="WP_262432285.1">
    <property type="nucleotide sequence ID" value="NZ_JACRTE010000010.1"/>
</dbReference>
<reference evidence="3" key="1">
    <citation type="submission" date="2020-08" db="EMBL/GenBank/DDBJ databases">
        <title>Genome public.</title>
        <authorList>
            <person name="Liu C."/>
            <person name="Sun Q."/>
        </authorList>
    </citation>
    <scope>NUCLEOTIDE SEQUENCE</scope>
    <source>
        <strain evidence="3">NSJ-50</strain>
    </source>
</reference>
<sequence>MKKIVVLLLCVSVILASFAGCKSSEVGKGYEITHNLGTEYPLKTGKTLTVWCEFPKNAMENAQNLNDLPLGKELEKRTGVHIEYMHPTSDESFNLMLASGKLPDIIMYRWPTFAGGADKAINDGYIYKLNEIVDEYCPDFKAALDKYNAKKYYSTDDGSLYYFPGLWNSDSVLTAGMILRKDWLDELKLDVPETIDEWYTVLTAFKEKKGASAPLTPILQTFQDGNFTGAYGIKLNYYVDNGKVKNGYFEQNYKDFLELMVKWRDEGLLDKNFSTLDGQTASSNFLSGKSGAQFGSQGSTMGTYLNMEHDDKKFDVVAAPYPVMNKGEKCNVAKKNAQSSTQMGAAITTACKDVELAAKWLNYGYTQKGAYTYAFGIEGESYNIIDGYPTYTDLVMKNPDGATVKSMLDRYTRSATTSGPFIKDYRYLEQYAQYPQQRAALKIWSDYDGDGHELPPLFFDASEQAVISEKVNTVKTYQEEMLYKFISGEEPLSNFDKYIENMKGNGAQDILDAYQSAYDRYTKR</sequence>
<protein>
    <submittedName>
        <fullName evidence="3">Extracellular solute-binding protein</fullName>
    </submittedName>
</protein>